<dbReference type="SUPFAM" id="SSF56112">
    <property type="entry name" value="Protein kinase-like (PK-like)"/>
    <property type="match status" value="1"/>
</dbReference>
<evidence type="ECO:0008006" key="4">
    <source>
        <dbReference type="Google" id="ProtNLM"/>
    </source>
</evidence>
<organism evidence="2 3">
    <name type="scientific">Phaseolus angularis</name>
    <name type="common">Azuki bean</name>
    <name type="synonym">Vigna angularis</name>
    <dbReference type="NCBI Taxonomy" id="3914"/>
    <lineage>
        <taxon>Eukaryota</taxon>
        <taxon>Viridiplantae</taxon>
        <taxon>Streptophyta</taxon>
        <taxon>Embryophyta</taxon>
        <taxon>Tracheophyta</taxon>
        <taxon>Spermatophyta</taxon>
        <taxon>Magnoliopsida</taxon>
        <taxon>eudicotyledons</taxon>
        <taxon>Gunneridae</taxon>
        <taxon>Pentapetalae</taxon>
        <taxon>rosids</taxon>
        <taxon>fabids</taxon>
        <taxon>Fabales</taxon>
        <taxon>Fabaceae</taxon>
        <taxon>Papilionoideae</taxon>
        <taxon>50 kb inversion clade</taxon>
        <taxon>NPAAA clade</taxon>
        <taxon>indigoferoid/millettioid clade</taxon>
        <taxon>Phaseoleae</taxon>
        <taxon>Vigna</taxon>
    </lineage>
</organism>
<dbReference type="AlphaFoldDB" id="A0A0L9UCD0"/>
<dbReference type="PANTHER" id="PTHR48055">
    <property type="entry name" value="LEUCINE-RICH REPEAT RECEPTOR PROTEIN KINASE EMS1"/>
    <property type="match status" value="1"/>
</dbReference>
<feature type="region of interest" description="Disordered" evidence="1">
    <location>
        <begin position="1"/>
        <end position="22"/>
    </location>
</feature>
<dbReference type="Proteomes" id="UP000053144">
    <property type="component" value="Chromosome 4"/>
</dbReference>
<dbReference type="OMA" id="YDESGLW"/>
<protein>
    <recommendedName>
        <fullName evidence="4">Serine-threonine/tyrosine-protein kinase catalytic domain-containing protein</fullName>
    </recommendedName>
</protein>
<reference evidence="3" key="1">
    <citation type="journal article" date="2015" name="Proc. Natl. Acad. Sci. U.S.A.">
        <title>Genome sequencing of adzuki bean (Vigna angularis) provides insight into high starch and low fat accumulation and domestication.</title>
        <authorList>
            <person name="Yang K."/>
            <person name="Tian Z."/>
            <person name="Chen C."/>
            <person name="Luo L."/>
            <person name="Zhao B."/>
            <person name="Wang Z."/>
            <person name="Yu L."/>
            <person name="Li Y."/>
            <person name="Sun Y."/>
            <person name="Li W."/>
            <person name="Chen Y."/>
            <person name="Li Y."/>
            <person name="Zhang Y."/>
            <person name="Ai D."/>
            <person name="Zhao J."/>
            <person name="Shang C."/>
            <person name="Ma Y."/>
            <person name="Wu B."/>
            <person name="Wang M."/>
            <person name="Gao L."/>
            <person name="Sun D."/>
            <person name="Zhang P."/>
            <person name="Guo F."/>
            <person name="Wang W."/>
            <person name="Li Y."/>
            <person name="Wang J."/>
            <person name="Varshney R.K."/>
            <person name="Wang J."/>
            <person name="Ling H.Q."/>
            <person name="Wan P."/>
        </authorList>
    </citation>
    <scope>NUCLEOTIDE SEQUENCE</scope>
    <source>
        <strain evidence="3">cv. Jingnong 6</strain>
    </source>
</reference>
<name>A0A0L9UCD0_PHAAN</name>
<feature type="compositionally biased region" description="Basic and acidic residues" evidence="1">
    <location>
        <begin position="1"/>
        <end position="11"/>
    </location>
</feature>
<dbReference type="STRING" id="3914.A0A0L9UCD0"/>
<dbReference type="EMBL" id="CM003374">
    <property type="protein sequence ID" value="KOM40418.1"/>
    <property type="molecule type" value="Genomic_DNA"/>
</dbReference>
<gene>
    <name evidence="2" type="ORF">LR48_Vigan04g061600</name>
</gene>
<evidence type="ECO:0000313" key="2">
    <source>
        <dbReference type="EMBL" id="KOM40418.1"/>
    </source>
</evidence>
<dbReference type="Gramene" id="KOM40418">
    <property type="protein sequence ID" value="KOM40418"/>
    <property type="gene ID" value="LR48_Vigan04g061600"/>
</dbReference>
<proteinExistence type="predicted"/>
<accession>A0A0L9UCD0</accession>
<dbReference type="Gene3D" id="1.10.510.10">
    <property type="entry name" value="Transferase(Phosphotransferase) domain 1"/>
    <property type="match status" value="1"/>
</dbReference>
<dbReference type="InterPro" id="IPR051564">
    <property type="entry name" value="LRR_receptor-like_kinase"/>
</dbReference>
<dbReference type="GO" id="GO:0016020">
    <property type="term" value="C:membrane"/>
    <property type="evidence" value="ECO:0007669"/>
    <property type="project" value="TreeGrafter"/>
</dbReference>
<evidence type="ECO:0000313" key="3">
    <source>
        <dbReference type="Proteomes" id="UP000053144"/>
    </source>
</evidence>
<dbReference type="InterPro" id="IPR011009">
    <property type="entry name" value="Kinase-like_dom_sf"/>
</dbReference>
<evidence type="ECO:0000256" key="1">
    <source>
        <dbReference type="SAM" id="MobiDB-lite"/>
    </source>
</evidence>
<sequence>MEIARDVKEVTKSPGINRGQPVGAANQLEEYGVSFELSTYGDIFNFGILVLEMLTGKSPTDEMFEDGQNLHNFVTVSFPDNLLQILDPLLVPTEEAAPLTGNN</sequence>
<dbReference type="PANTHER" id="PTHR48055:SF55">
    <property type="entry name" value="PROTEIN KINASE DOMAIN-CONTAINING PROTEIN"/>
    <property type="match status" value="1"/>
</dbReference>